<dbReference type="InterPro" id="IPR007421">
    <property type="entry name" value="Schlafen_AlbA_2_dom"/>
</dbReference>
<dbReference type="InterPro" id="IPR038461">
    <property type="entry name" value="Schlafen_AlbA_2_dom_sf"/>
</dbReference>
<dbReference type="Proteomes" id="UP001209666">
    <property type="component" value="Unassembled WGS sequence"/>
</dbReference>
<evidence type="ECO:0000313" key="3">
    <source>
        <dbReference type="Proteomes" id="UP001209666"/>
    </source>
</evidence>
<dbReference type="PANTHER" id="PTHR30595:SF6">
    <property type="entry name" value="SCHLAFEN ALBA-2 DOMAIN-CONTAINING PROTEIN"/>
    <property type="match status" value="1"/>
</dbReference>
<comment type="caution">
    <text evidence="2">The sequence shown here is derived from an EMBL/GenBank/DDBJ whole genome shotgun (WGS) entry which is preliminary data.</text>
</comment>
<dbReference type="EMBL" id="JAOQKI010000003">
    <property type="protein sequence ID" value="MCU6716291.1"/>
    <property type="molecule type" value="Genomic_DNA"/>
</dbReference>
<proteinExistence type="predicted"/>
<dbReference type="Pfam" id="PF04326">
    <property type="entry name" value="SLFN_AlbA_2"/>
    <property type="match status" value="1"/>
</dbReference>
<protein>
    <submittedName>
        <fullName evidence="2">DNA binding domain-containing protein</fullName>
    </submittedName>
</protein>
<evidence type="ECO:0000313" key="2">
    <source>
        <dbReference type="EMBL" id="MCU6716291.1"/>
    </source>
</evidence>
<organism evidence="2 3">
    <name type="scientific">Roseburia amylophila</name>
    <dbReference type="NCBI Taxonomy" id="2981794"/>
    <lineage>
        <taxon>Bacteria</taxon>
        <taxon>Bacillati</taxon>
        <taxon>Bacillota</taxon>
        <taxon>Clostridia</taxon>
        <taxon>Lachnospirales</taxon>
        <taxon>Lachnospiraceae</taxon>
        <taxon>Roseburia</taxon>
    </lineage>
</organism>
<accession>A0ABT2SBC3</accession>
<gene>
    <name evidence="2" type="ORF">OCV43_03245</name>
</gene>
<dbReference type="RefSeq" id="WP_243006000.1">
    <property type="nucleotide sequence ID" value="NZ_JAOQKI010000003.1"/>
</dbReference>
<reference evidence="2 3" key="1">
    <citation type="journal article" date="2021" name="ISME Commun">
        <title>Automated analysis of genomic sequences facilitates high-throughput and comprehensive description of bacteria.</title>
        <authorList>
            <person name="Hitch T.C.A."/>
        </authorList>
    </citation>
    <scope>NUCLEOTIDE SEQUENCE [LARGE SCALE GENOMIC DNA]</scope>
    <source>
        <strain evidence="2 3">Sanger_19</strain>
    </source>
</reference>
<name>A0ABT2SBC3_9FIRM</name>
<dbReference type="Gene3D" id="3.30.950.30">
    <property type="entry name" value="Schlafen, AAA domain"/>
    <property type="match status" value="1"/>
</dbReference>
<evidence type="ECO:0000259" key="1">
    <source>
        <dbReference type="Pfam" id="PF04326"/>
    </source>
</evidence>
<keyword evidence="3" id="KW-1185">Reference proteome</keyword>
<dbReference type="PANTHER" id="PTHR30595">
    <property type="entry name" value="GLPR-RELATED TRANSCRIPTIONAL REPRESSOR"/>
    <property type="match status" value="1"/>
</dbReference>
<feature type="domain" description="Schlafen AlbA-2" evidence="1">
    <location>
        <begin position="5"/>
        <end position="110"/>
    </location>
</feature>
<sequence>MKEKEHQSIEWKESWQDEYLKWICGYANAYGGTIYIDTDDDGNVVGIDNARDLLERIPNKITDTMGIIADVNLLYKGELEYLQIIVDKYPSLISFRGKYYCRSGSTMREITGKELERALLKTQGRTWDGVPLPKL</sequence>